<evidence type="ECO:0000313" key="1">
    <source>
        <dbReference type="EMBL" id="KKN05912.1"/>
    </source>
</evidence>
<sequence length="75" mass="9183">MLNYKISIPVEKIEEHYTYGMFDSDYISGELTSWIKENIRHEWNWDAGNAPDTHYYLNFRFEDKKDAMAFKLRWL</sequence>
<dbReference type="AlphaFoldDB" id="A0A0F9N2F4"/>
<protein>
    <submittedName>
        <fullName evidence="1">Uncharacterized protein</fullName>
    </submittedName>
</protein>
<comment type="caution">
    <text evidence="1">The sequence shown here is derived from an EMBL/GenBank/DDBJ whole genome shotgun (WGS) entry which is preliminary data.</text>
</comment>
<gene>
    <name evidence="1" type="ORF">LCGC14_1082410</name>
</gene>
<reference evidence="1" key="1">
    <citation type="journal article" date="2015" name="Nature">
        <title>Complex archaea that bridge the gap between prokaryotes and eukaryotes.</title>
        <authorList>
            <person name="Spang A."/>
            <person name="Saw J.H."/>
            <person name="Jorgensen S.L."/>
            <person name="Zaremba-Niedzwiedzka K."/>
            <person name="Martijn J."/>
            <person name="Lind A.E."/>
            <person name="van Eijk R."/>
            <person name="Schleper C."/>
            <person name="Guy L."/>
            <person name="Ettema T.J."/>
        </authorList>
    </citation>
    <scope>NUCLEOTIDE SEQUENCE</scope>
</reference>
<proteinExistence type="predicted"/>
<organism evidence="1">
    <name type="scientific">marine sediment metagenome</name>
    <dbReference type="NCBI Taxonomy" id="412755"/>
    <lineage>
        <taxon>unclassified sequences</taxon>
        <taxon>metagenomes</taxon>
        <taxon>ecological metagenomes</taxon>
    </lineage>
</organism>
<name>A0A0F9N2F4_9ZZZZ</name>
<dbReference type="EMBL" id="LAZR01004747">
    <property type="protein sequence ID" value="KKN05912.1"/>
    <property type="molecule type" value="Genomic_DNA"/>
</dbReference>
<accession>A0A0F9N2F4</accession>